<dbReference type="CDD" id="cd18089">
    <property type="entry name" value="SPOUT_Trm10-like"/>
    <property type="match status" value="1"/>
</dbReference>
<evidence type="ECO:0000313" key="14">
    <source>
        <dbReference type="Proteomes" id="UP000789508"/>
    </source>
</evidence>
<comment type="catalytic activity">
    <reaction evidence="8">
        <text>guanosine(9) in tRNA + S-adenosyl-L-methionine = N(1)-methylguanosine(9) in tRNA + S-adenosyl-L-homocysteine + H(+)</text>
        <dbReference type="Rhea" id="RHEA:43156"/>
        <dbReference type="Rhea" id="RHEA-COMP:10367"/>
        <dbReference type="Rhea" id="RHEA-COMP:10368"/>
        <dbReference type="ChEBI" id="CHEBI:15378"/>
        <dbReference type="ChEBI" id="CHEBI:57856"/>
        <dbReference type="ChEBI" id="CHEBI:59789"/>
        <dbReference type="ChEBI" id="CHEBI:73542"/>
        <dbReference type="ChEBI" id="CHEBI:74269"/>
        <dbReference type="EC" id="2.1.1.221"/>
    </reaction>
</comment>
<feature type="compositionally biased region" description="Basic and acidic residues" evidence="11">
    <location>
        <begin position="286"/>
        <end position="301"/>
    </location>
</feature>
<dbReference type="GO" id="GO:0052905">
    <property type="term" value="F:tRNA (guanosine(9)-N1)-methyltransferase activity"/>
    <property type="evidence" value="ECO:0007669"/>
    <property type="project" value="UniProtKB-EC"/>
</dbReference>
<evidence type="ECO:0000256" key="5">
    <source>
        <dbReference type="ARBA" id="ARBA00022691"/>
    </source>
</evidence>
<dbReference type="PROSITE" id="PS51675">
    <property type="entry name" value="SAM_MT_TRM10"/>
    <property type="match status" value="1"/>
</dbReference>
<keyword evidence="4" id="KW-0808">Transferase</keyword>
<feature type="binding site" evidence="10">
    <location>
        <position position="174"/>
    </location>
    <ligand>
        <name>S-adenosyl-L-methionine</name>
        <dbReference type="ChEBI" id="CHEBI:59789"/>
    </ligand>
</feature>
<dbReference type="PIRSF" id="PIRSF016323">
    <property type="entry name" value="tRNA_m1G_mtfrase_met"/>
    <property type="match status" value="1"/>
</dbReference>
<dbReference type="OrthoDB" id="278300at2759"/>
<dbReference type="InterPro" id="IPR016653">
    <property type="entry name" value="TRM10/TRM10A"/>
</dbReference>
<dbReference type="GO" id="GO:0002939">
    <property type="term" value="P:tRNA N1-guanine methylation"/>
    <property type="evidence" value="ECO:0007669"/>
    <property type="project" value="TreeGrafter"/>
</dbReference>
<feature type="binding site" evidence="10">
    <location>
        <position position="195"/>
    </location>
    <ligand>
        <name>S-adenosyl-L-methionine</name>
        <dbReference type="ChEBI" id="CHEBI:59789"/>
    </ligand>
</feature>
<evidence type="ECO:0000256" key="3">
    <source>
        <dbReference type="ARBA" id="ARBA00022603"/>
    </source>
</evidence>
<feature type="binding site" evidence="10">
    <location>
        <position position="221"/>
    </location>
    <ligand>
        <name>S-adenosyl-L-methionine</name>
        <dbReference type="ChEBI" id="CHEBI:59789"/>
    </ligand>
</feature>
<feature type="compositionally biased region" description="Polar residues" evidence="11">
    <location>
        <begin position="1"/>
        <end position="23"/>
    </location>
</feature>
<feature type="compositionally biased region" description="Basic and acidic residues" evidence="11">
    <location>
        <begin position="32"/>
        <end position="76"/>
    </location>
</feature>
<protein>
    <recommendedName>
        <fullName evidence="2">tRNA (guanine(9)-N1)-methyltransferase</fullName>
        <ecNumber evidence="1">2.1.1.221</ecNumber>
    </recommendedName>
    <alternativeName>
        <fullName evidence="7">tRNA methyltransferase 10</fullName>
    </alternativeName>
    <alternativeName>
        <fullName evidence="6">tRNA(m1G9)-methyltransferase</fullName>
    </alternativeName>
</protein>
<feature type="region of interest" description="Disordered" evidence="11">
    <location>
        <begin position="1"/>
        <end position="83"/>
    </location>
</feature>
<feature type="domain" description="SAM-dependent MTase TRM10-type" evidence="12">
    <location>
        <begin position="73"/>
        <end position="268"/>
    </location>
</feature>
<dbReference type="PANTHER" id="PTHR13563">
    <property type="entry name" value="TRNA (GUANINE-9-) METHYLTRANSFERASE"/>
    <property type="match status" value="1"/>
</dbReference>
<proteinExistence type="predicted"/>
<dbReference type="AlphaFoldDB" id="A0A9N8V2D2"/>
<dbReference type="Gene3D" id="3.40.1280.30">
    <property type="match status" value="1"/>
</dbReference>
<organism evidence="13 14">
    <name type="scientific">Ambispora leptoticha</name>
    <dbReference type="NCBI Taxonomy" id="144679"/>
    <lineage>
        <taxon>Eukaryota</taxon>
        <taxon>Fungi</taxon>
        <taxon>Fungi incertae sedis</taxon>
        <taxon>Mucoromycota</taxon>
        <taxon>Glomeromycotina</taxon>
        <taxon>Glomeromycetes</taxon>
        <taxon>Archaeosporales</taxon>
        <taxon>Ambisporaceae</taxon>
        <taxon>Ambispora</taxon>
    </lineage>
</organism>
<dbReference type="FunFam" id="3.40.1280.30:FF:000001">
    <property type="entry name" value="tRNA methyltransferase 10 homolog A"/>
    <property type="match status" value="1"/>
</dbReference>
<dbReference type="PANTHER" id="PTHR13563:SF13">
    <property type="entry name" value="TRNA METHYLTRANSFERASE 10 HOMOLOG A"/>
    <property type="match status" value="1"/>
</dbReference>
<reference evidence="13" key="1">
    <citation type="submission" date="2021-06" db="EMBL/GenBank/DDBJ databases">
        <authorList>
            <person name="Kallberg Y."/>
            <person name="Tangrot J."/>
            <person name="Rosling A."/>
        </authorList>
    </citation>
    <scope>NUCLEOTIDE SEQUENCE</scope>
    <source>
        <strain evidence="13">FL130A</strain>
    </source>
</reference>
<dbReference type="EC" id="2.1.1.221" evidence="1"/>
<evidence type="ECO:0000256" key="7">
    <source>
        <dbReference type="ARBA" id="ARBA00032166"/>
    </source>
</evidence>
<evidence type="ECO:0000313" key="13">
    <source>
        <dbReference type="EMBL" id="CAG8440790.1"/>
    </source>
</evidence>
<name>A0A9N8V2D2_9GLOM</name>
<evidence type="ECO:0000256" key="8">
    <source>
        <dbReference type="ARBA" id="ARBA00048434"/>
    </source>
</evidence>
<dbReference type="InterPro" id="IPR007356">
    <property type="entry name" value="tRNA_m1G_MeTrfase_euk"/>
</dbReference>
<evidence type="ECO:0000256" key="6">
    <source>
        <dbReference type="ARBA" id="ARBA00031792"/>
    </source>
</evidence>
<dbReference type="InterPro" id="IPR028564">
    <property type="entry name" value="MT_TRM10-typ"/>
</dbReference>
<evidence type="ECO:0000256" key="1">
    <source>
        <dbReference type="ARBA" id="ARBA00012797"/>
    </source>
</evidence>
<evidence type="ECO:0000256" key="11">
    <source>
        <dbReference type="SAM" id="MobiDB-lite"/>
    </source>
</evidence>
<feature type="active site" description="Proton acceptor" evidence="9">
    <location>
        <position position="199"/>
    </location>
</feature>
<comment type="caution">
    <text evidence="13">The sequence shown here is derived from an EMBL/GenBank/DDBJ whole genome shotgun (WGS) entry which is preliminary data.</text>
</comment>
<evidence type="ECO:0000256" key="9">
    <source>
        <dbReference type="PIRSR" id="PIRSR016323-1"/>
    </source>
</evidence>
<keyword evidence="5" id="KW-0949">S-adenosyl-L-methionine</keyword>
<feature type="region of interest" description="Disordered" evidence="11">
    <location>
        <begin position="264"/>
        <end position="308"/>
    </location>
</feature>
<evidence type="ECO:0000256" key="2">
    <source>
        <dbReference type="ARBA" id="ARBA00020451"/>
    </source>
</evidence>
<dbReference type="GO" id="GO:0005634">
    <property type="term" value="C:nucleus"/>
    <property type="evidence" value="ECO:0007669"/>
    <property type="project" value="TreeGrafter"/>
</dbReference>
<evidence type="ECO:0000259" key="12">
    <source>
        <dbReference type="PROSITE" id="PS51675"/>
    </source>
</evidence>
<sequence length="308" mass="36055">MSASTQNNDSDQTITGLTTLSKNAQKRILKQQKWEATRALRKEARKEKEKEKKLRKREQQKNADNKDSVKPREPPLKKQKIQTPSSMKVVIDLDFDDYMNDKEIVDLSAQLTRCYSYNNNKAVNPVGLFYTSFSGRLQERFDTRLKEYHNWKNVIIDNKSYLELFPNKQELVYLTADEEEVVLQELDESKIYIIGGIVDKNRHKRLCYHKAKLEGIATAKLPISQYIKLNSRHVLTINHVFEILVDWLETKNWRETLLKVIPPRKFNPDGKKQRRGAAKKNPQLNNDEKNMAKIELNEKSELLGANQR</sequence>
<feature type="binding site" evidence="10">
    <location>
        <position position="207"/>
    </location>
    <ligand>
        <name>S-adenosyl-L-methionine</name>
        <dbReference type="ChEBI" id="CHEBI:59789"/>
    </ligand>
</feature>
<gene>
    <name evidence="13" type="ORF">ALEPTO_LOCUS291</name>
</gene>
<keyword evidence="14" id="KW-1185">Reference proteome</keyword>
<evidence type="ECO:0000256" key="4">
    <source>
        <dbReference type="ARBA" id="ARBA00022679"/>
    </source>
</evidence>
<dbReference type="Proteomes" id="UP000789508">
    <property type="component" value="Unassembled WGS sequence"/>
</dbReference>
<dbReference type="EMBL" id="CAJVPS010000015">
    <property type="protein sequence ID" value="CAG8440790.1"/>
    <property type="molecule type" value="Genomic_DNA"/>
</dbReference>
<keyword evidence="3" id="KW-0489">Methyltransferase</keyword>
<evidence type="ECO:0000256" key="10">
    <source>
        <dbReference type="PIRSR" id="PIRSR016323-2"/>
    </source>
</evidence>
<dbReference type="GO" id="GO:0000049">
    <property type="term" value="F:tRNA binding"/>
    <property type="evidence" value="ECO:0007669"/>
    <property type="project" value="TreeGrafter"/>
</dbReference>
<accession>A0A9N8V2D2</accession>
<dbReference type="InterPro" id="IPR038459">
    <property type="entry name" value="MT_TRM10-typ_sf"/>
</dbReference>